<evidence type="ECO:0008006" key="2">
    <source>
        <dbReference type="Google" id="ProtNLM"/>
    </source>
</evidence>
<organism evidence="1">
    <name type="scientific">Cacopsylla melanoneura</name>
    <dbReference type="NCBI Taxonomy" id="428564"/>
    <lineage>
        <taxon>Eukaryota</taxon>
        <taxon>Metazoa</taxon>
        <taxon>Ecdysozoa</taxon>
        <taxon>Arthropoda</taxon>
        <taxon>Hexapoda</taxon>
        <taxon>Insecta</taxon>
        <taxon>Pterygota</taxon>
        <taxon>Neoptera</taxon>
        <taxon>Paraneoptera</taxon>
        <taxon>Hemiptera</taxon>
        <taxon>Sternorrhyncha</taxon>
        <taxon>Psylloidea</taxon>
        <taxon>Psyllidae</taxon>
        <taxon>Psyllinae</taxon>
        <taxon>Cacopsylla</taxon>
    </lineage>
</organism>
<dbReference type="InterPro" id="IPR052560">
    <property type="entry name" value="RdDP_mobile_element"/>
</dbReference>
<reference evidence="1" key="1">
    <citation type="submission" date="2021-05" db="EMBL/GenBank/DDBJ databases">
        <authorList>
            <person name="Alioto T."/>
            <person name="Alioto T."/>
            <person name="Gomez Garrido J."/>
        </authorList>
    </citation>
    <scope>NUCLEOTIDE SEQUENCE</scope>
</reference>
<dbReference type="PANTHER" id="PTHR36688">
    <property type="entry name" value="ENDO/EXONUCLEASE/PHOSPHATASE DOMAIN-CONTAINING PROTEIN"/>
    <property type="match status" value="1"/>
</dbReference>
<dbReference type="EMBL" id="HBUF01311376">
    <property type="protein sequence ID" value="CAG6693206.1"/>
    <property type="molecule type" value="Transcribed_RNA"/>
</dbReference>
<accession>A0A8D8TXB0</accession>
<proteinExistence type="predicted"/>
<name>A0A8D8TXB0_9HEMI</name>
<dbReference type="AlphaFoldDB" id="A0A8D8TXB0"/>
<evidence type="ECO:0000313" key="1">
    <source>
        <dbReference type="EMBL" id="CAG6693206.1"/>
    </source>
</evidence>
<dbReference type="EMBL" id="HBUF01311374">
    <property type="protein sequence ID" value="CAG6693204.1"/>
    <property type="molecule type" value="Transcribed_RNA"/>
</dbReference>
<dbReference type="EMBL" id="HBUF01524692">
    <property type="protein sequence ID" value="CAG6749896.1"/>
    <property type="molecule type" value="Transcribed_RNA"/>
</dbReference>
<sequence length="207" mass="23752">MKTMSSYFRKWRLKPNPSKTEVTCFHLNNSFAKTKLNVKFENQPVVHNFQPKYLGVTLDRTLSFKNHLSKTAEKLKARNNIIQKLCGSSWGASTPVLRTSALALVYSCAEYCAPAWINSSHCRLVDTQLNNTMRMISGLIRPTPTPWLPILSHIPPPDLRRQEALQREFKKISSNLNLPIHQDIEDETWQIEITPPSCRNSYCPTNI</sequence>
<dbReference type="PANTHER" id="PTHR36688:SF1">
    <property type="entry name" value="ENDONUCLEASE_EXONUCLEASE_PHOSPHATASE DOMAIN-CONTAINING PROTEIN"/>
    <property type="match status" value="1"/>
</dbReference>
<protein>
    <recommendedName>
        <fullName evidence="2">RNA-directed DNA polymerase from mobile element jockey</fullName>
    </recommendedName>
</protein>